<sequence>MNTFGKLEALKNFTFEKVKYYSIRFEHSENNEFHDFLNRMEDESEYEEDMNNLFVWLEYIGQKEGAKEKYFRHEGYNSDASALPPPSSIMEVHEIPVNDIRLYCFRLNEHVVALFNGGIKTTDKAQDCPNVSQYFKQANNIVKKLNQLFIENELSWNDDFTDIIFDDDLTIEI</sequence>
<dbReference type="EMBL" id="BARU01039739">
    <property type="protein sequence ID" value="GAH84456.1"/>
    <property type="molecule type" value="Genomic_DNA"/>
</dbReference>
<evidence type="ECO:0000313" key="1">
    <source>
        <dbReference type="EMBL" id="GAH84456.1"/>
    </source>
</evidence>
<protein>
    <submittedName>
        <fullName evidence="1">Uncharacterized protein</fullName>
    </submittedName>
</protein>
<gene>
    <name evidence="1" type="ORF">S03H2_61560</name>
</gene>
<comment type="caution">
    <text evidence="1">The sequence shown here is derived from an EMBL/GenBank/DDBJ whole genome shotgun (WGS) entry which is preliminary data.</text>
</comment>
<organism evidence="1">
    <name type="scientific">marine sediment metagenome</name>
    <dbReference type="NCBI Taxonomy" id="412755"/>
    <lineage>
        <taxon>unclassified sequences</taxon>
        <taxon>metagenomes</taxon>
        <taxon>ecological metagenomes</taxon>
    </lineage>
</organism>
<accession>X1IPW1</accession>
<dbReference type="AlphaFoldDB" id="X1IPW1"/>
<proteinExistence type="predicted"/>
<reference evidence="1" key="1">
    <citation type="journal article" date="2014" name="Front. Microbiol.">
        <title>High frequency of phylogenetically diverse reductive dehalogenase-homologous genes in deep subseafloor sedimentary metagenomes.</title>
        <authorList>
            <person name="Kawai M."/>
            <person name="Futagami T."/>
            <person name="Toyoda A."/>
            <person name="Takaki Y."/>
            <person name="Nishi S."/>
            <person name="Hori S."/>
            <person name="Arai W."/>
            <person name="Tsubouchi T."/>
            <person name="Morono Y."/>
            <person name="Uchiyama I."/>
            <person name="Ito T."/>
            <person name="Fujiyama A."/>
            <person name="Inagaki F."/>
            <person name="Takami H."/>
        </authorList>
    </citation>
    <scope>NUCLEOTIDE SEQUENCE</scope>
    <source>
        <strain evidence="1">Expedition CK06-06</strain>
    </source>
</reference>
<name>X1IPW1_9ZZZZ</name>